<reference evidence="2" key="1">
    <citation type="submission" date="2019-11" db="EMBL/GenBank/DDBJ databases">
        <title>Leishmania tarentolae CDS.</title>
        <authorList>
            <person name="Goto Y."/>
            <person name="Yamagishi J."/>
        </authorList>
    </citation>
    <scope>NUCLEOTIDE SEQUENCE [LARGE SCALE GENOMIC DNA]</scope>
    <source>
        <strain evidence="2">Parrot Tar II</strain>
    </source>
</reference>
<comment type="caution">
    <text evidence="2">The sequence shown here is derived from an EMBL/GenBank/DDBJ whole genome shotgun (WGS) entry which is preliminary data.</text>
</comment>
<proteinExistence type="predicted"/>
<evidence type="ECO:0000313" key="3">
    <source>
        <dbReference type="Proteomes" id="UP000419144"/>
    </source>
</evidence>
<evidence type="ECO:0000256" key="1">
    <source>
        <dbReference type="SAM" id="MobiDB-lite"/>
    </source>
</evidence>
<feature type="region of interest" description="Disordered" evidence="1">
    <location>
        <begin position="140"/>
        <end position="171"/>
    </location>
</feature>
<keyword evidence="3" id="KW-1185">Reference proteome</keyword>
<gene>
    <name evidence="2" type="ORF">LtaPh_2211651</name>
</gene>
<dbReference type="AlphaFoldDB" id="A0A640KHB3"/>
<organism evidence="2 3">
    <name type="scientific">Leishmania tarentolae</name>
    <name type="common">Sauroleishmania tarentolae</name>
    <dbReference type="NCBI Taxonomy" id="5689"/>
    <lineage>
        <taxon>Eukaryota</taxon>
        <taxon>Discoba</taxon>
        <taxon>Euglenozoa</taxon>
        <taxon>Kinetoplastea</taxon>
        <taxon>Metakinetoplastina</taxon>
        <taxon>Trypanosomatida</taxon>
        <taxon>Trypanosomatidae</taxon>
        <taxon>Leishmaniinae</taxon>
        <taxon>Leishmania</taxon>
        <taxon>lizard Leishmania</taxon>
    </lineage>
</organism>
<dbReference type="VEuPathDB" id="TriTrypDB:LtaPh_2211651"/>
<evidence type="ECO:0000313" key="2">
    <source>
        <dbReference type="EMBL" id="GET88591.1"/>
    </source>
</evidence>
<accession>A0A640KHB3</accession>
<dbReference type="Proteomes" id="UP000419144">
    <property type="component" value="Unassembled WGS sequence"/>
</dbReference>
<dbReference type="EMBL" id="BLBS01000029">
    <property type="protein sequence ID" value="GET88591.1"/>
    <property type="molecule type" value="Genomic_DNA"/>
</dbReference>
<sequence length="171" mass="18309">MLACACVICVVLYTPPFILVFVAGIQQGVFRAQHAAPDCPAAQHVPHAVRRSTAHIGHPHRAEVVGRAGANGEAQGHVLHHGHRSAAAAPHCGHPERPEALPHVQAAATCRRHHRVQALTQRTAHHVVPAYPVSGIPSAAPLRAPHVGPAAHVPRQHNQDSGQGRRRLRRI</sequence>
<name>A0A640KHB3_LEITA</name>
<protein>
    <submittedName>
        <fullName evidence="2">Uncharacterized protein</fullName>
    </submittedName>
</protein>